<name>A0A166WM13_9AGAM</name>
<sequence length="176" mass="18798">MLACYTTSGNRSLASLKSDSRCCCQSDVEVCIASCNAGGLAAGLIGTAIGSRQGGTTSDQKDDRTTNNLAPAHEATASPHCFTNTISLNFKLEHDKMKFKIELGRDLQCSATYELQALQQMAYHITYELTGKSCEDSLDDGHRECGLSDAHVVLSALIGSGRRQGMSSSNKIQLAQ</sequence>
<dbReference type="AlphaFoldDB" id="A0A166WM13"/>
<reference evidence="1" key="1">
    <citation type="journal article" date="2016" name="Mol. Biol. Evol.">
        <title>Comparative Genomics of Early-Diverging Mushroom-Forming Fungi Provides Insights into the Origins of Lignocellulose Decay Capabilities.</title>
        <authorList>
            <person name="Nagy L.G."/>
            <person name="Riley R."/>
            <person name="Tritt A."/>
            <person name="Adam C."/>
            <person name="Daum C."/>
            <person name="Floudas D."/>
            <person name="Sun H."/>
            <person name="Yadav J.S."/>
            <person name="Pangilinan J."/>
            <person name="Larsson K.H."/>
            <person name="Matsuura K."/>
            <person name="Barry K."/>
            <person name="Labutti K."/>
            <person name="Kuo R."/>
            <person name="Ohm R.A."/>
            <person name="Bhattacharya S.S."/>
            <person name="Shirouzu T."/>
            <person name="Yoshinaga Y."/>
            <person name="Martin F.M."/>
            <person name="Grigoriev I.V."/>
            <person name="Hibbett D.S."/>
        </authorList>
    </citation>
    <scope>NUCLEOTIDE SEQUENCE [LARGE SCALE GENOMIC DNA]</scope>
    <source>
        <strain evidence="1">CBS 109695</strain>
    </source>
</reference>
<proteinExistence type="predicted"/>
<organism evidence="1">
    <name type="scientific">Athelia psychrophila</name>
    <dbReference type="NCBI Taxonomy" id="1759441"/>
    <lineage>
        <taxon>Eukaryota</taxon>
        <taxon>Fungi</taxon>
        <taxon>Dikarya</taxon>
        <taxon>Basidiomycota</taxon>
        <taxon>Agaricomycotina</taxon>
        <taxon>Agaricomycetes</taxon>
        <taxon>Agaricomycetidae</taxon>
        <taxon>Atheliales</taxon>
        <taxon>Atheliaceae</taxon>
        <taxon>Athelia</taxon>
    </lineage>
</organism>
<evidence type="ECO:0000313" key="1">
    <source>
        <dbReference type="EMBL" id="KZP33895.1"/>
    </source>
</evidence>
<dbReference type="EMBL" id="KV417481">
    <property type="protein sequence ID" value="KZP33895.1"/>
    <property type="molecule type" value="Genomic_DNA"/>
</dbReference>
<protein>
    <submittedName>
        <fullName evidence="1">Uncharacterized protein</fullName>
    </submittedName>
</protein>
<gene>
    <name evidence="1" type="ORF">FIBSPDRAFT_924300</name>
</gene>
<accession>A0A166WM13</accession>